<protein>
    <submittedName>
        <fullName evidence="2">Uncharacterized protein</fullName>
    </submittedName>
</protein>
<accession>A0ABX6AAH0</accession>
<proteinExistence type="predicted"/>
<feature type="compositionally biased region" description="Polar residues" evidence="1">
    <location>
        <begin position="1"/>
        <end position="10"/>
    </location>
</feature>
<gene>
    <name evidence="2" type="ORF">CP969_02660</name>
</gene>
<organism evidence="2 3">
    <name type="scientific">Streptomyces viridosporus T7A</name>
    <dbReference type="NCBI Taxonomy" id="665577"/>
    <lineage>
        <taxon>Bacteria</taxon>
        <taxon>Bacillati</taxon>
        <taxon>Actinomycetota</taxon>
        <taxon>Actinomycetes</taxon>
        <taxon>Kitasatosporales</taxon>
        <taxon>Streptomycetaceae</taxon>
        <taxon>Streptomyces</taxon>
    </lineage>
</organism>
<sequence length="94" mass="10101">MPDRAGSNTAACDRKQDDPVPLDRRVTHLAGPRPVGYRLPRVPETAAPGGITALRRGLQFPERERHVAASGDRRQAGAGTRVDGAARPRRSPVS</sequence>
<dbReference type="EMBL" id="CP023700">
    <property type="protein sequence ID" value="QEU83728.1"/>
    <property type="molecule type" value="Genomic_DNA"/>
</dbReference>
<evidence type="ECO:0000256" key="1">
    <source>
        <dbReference type="SAM" id="MobiDB-lite"/>
    </source>
</evidence>
<feature type="compositionally biased region" description="Basic and acidic residues" evidence="1">
    <location>
        <begin position="61"/>
        <end position="75"/>
    </location>
</feature>
<evidence type="ECO:0000313" key="2">
    <source>
        <dbReference type="EMBL" id="QEU83728.1"/>
    </source>
</evidence>
<feature type="compositionally biased region" description="Basic and acidic residues" evidence="1">
    <location>
        <begin position="12"/>
        <end position="26"/>
    </location>
</feature>
<dbReference type="Proteomes" id="UP000327143">
    <property type="component" value="Chromosome"/>
</dbReference>
<keyword evidence="3" id="KW-1185">Reference proteome</keyword>
<name>A0ABX6AAH0_STRVD</name>
<reference evidence="2 3" key="1">
    <citation type="submission" date="2017-09" db="EMBL/GenBank/DDBJ databases">
        <authorList>
            <person name="Lee N."/>
            <person name="Cho B.-K."/>
        </authorList>
    </citation>
    <scope>NUCLEOTIDE SEQUENCE [LARGE SCALE GENOMIC DNA]</scope>
    <source>
        <strain evidence="2 3">ATCC 39115</strain>
    </source>
</reference>
<feature type="region of interest" description="Disordered" evidence="1">
    <location>
        <begin position="1"/>
        <end position="94"/>
    </location>
</feature>
<dbReference type="RefSeq" id="WP_016828032.1">
    <property type="nucleotide sequence ID" value="NZ_CP023700.1"/>
</dbReference>
<evidence type="ECO:0000313" key="3">
    <source>
        <dbReference type="Proteomes" id="UP000327143"/>
    </source>
</evidence>